<dbReference type="Pfam" id="PF07963">
    <property type="entry name" value="N_methyl"/>
    <property type="match status" value="1"/>
</dbReference>
<keyword evidence="3" id="KW-0472">Membrane</keyword>
<organism evidence="4 5">
    <name type="scientific">Cohnella kolymensis</name>
    <dbReference type="NCBI Taxonomy" id="1590652"/>
    <lineage>
        <taxon>Bacteria</taxon>
        <taxon>Bacillati</taxon>
        <taxon>Bacillota</taxon>
        <taxon>Bacilli</taxon>
        <taxon>Bacillales</taxon>
        <taxon>Paenibacillaceae</taxon>
        <taxon>Cohnella</taxon>
    </lineage>
</organism>
<sequence length="150" mass="16738">MKKDDGLTLIEVLASVVVLAVAVLIITMVLQQTSSSSRANAVTDKSVQLTRAVLEEIKNNMQTNTINVLGQNLSIIPLHDHPPQTLSFFYPQTSDPQYRLDVQSLDLETPTVTLQGEVHDLTKSFRRIHVTCTNLVTNRSYELEALVDYT</sequence>
<dbReference type="NCBIfam" id="TIGR02532">
    <property type="entry name" value="IV_pilin_GFxxxE"/>
    <property type="match status" value="1"/>
</dbReference>
<dbReference type="InterPro" id="IPR045584">
    <property type="entry name" value="Pilin-like"/>
</dbReference>
<keyword evidence="5" id="KW-1185">Reference proteome</keyword>
<evidence type="ECO:0000256" key="3">
    <source>
        <dbReference type="SAM" id="Phobius"/>
    </source>
</evidence>
<accession>A0ABR5A523</accession>
<evidence type="ECO:0008006" key="6">
    <source>
        <dbReference type="Google" id="ProtNLM"/>
    </source>
</evidence>
<comment type="caution">
    <text evidence="4">The sequence shown here is derived from an EMBL/GenBank/DDBJ whole genome shotgun (WGS) entry which is preliminary data.</text>
</comment>
<dbReference type="EMBL" id="JXAL01000014">
    <property type="protein sequence ID" value="KIL36150.1"/>
    <property type="molecule type" value="Genomic_DNA"/>
</dbReference>
<keyword evidence="3" id="KW-0812">Transmembrane</keyword>
<evidence type="ECO:0000313" key="5">
    <source>
        <dbReference type="Proteomes" id="UP000054526"/>
    </source>
</evidence>
<evidence type="ECO:0000256" key="1">
    <source>
        <dbReference type="ARBA" id="ARBA00004241"/>
    </source>
</evidence>
<proteinExistence type="predicted"/>
<dbReference type="RefSeq" id="WP_041062119.1">
    <property type="nucleotide sequence ID" value="NZ_JXAL01000014.1"/>
</dbReference>
<dbReference type="Proteomes" id="UP000054526">
    <property type="component" value="Unassembled WGS sequence"/>
</dbReference>
<evidence type="ECO:0000313" key="4">
    <source>
        <dbReference type="EMBL" id="KIL36150.1"/>
    </source>
</evidence>
<gene>
    <name evidence="4" type="ORF">SD71_09325</name>
</gene>
<feature type="transmembrane region" description="Helical" evidence="3">
    <location>
        <begin position="12"/>
        <end position="30"/>
    </location>
</feature>
<keyword evidence="3" id="KW-1133">Transmembrane helix</keyword>
<protein>
    <recommendedName>
        <fullName evidence="6">Prepilin-type N-terminal cleavage/methylation domain-containing protein</fullName>
    </recommendedName>
</protein>
<name>A0ABR5A523_9BACL</name>
<evidence type="ECO:0000256" key="2">
    <source>
        <dbReference type="ARBA" id="ARBA00023287"/>
    </source>
</evidence>
<keyword evidence="2" id="KW-0178">Competence</keyword>
<comment type="subcellular location">
    <subcellularLocation>
        <location evidence="1">Cell surface</location>
    </subcellularLocation>
</comment>
<reference evidence="4 5" key="1">
    <citation type="submission" date="2014-12" db="EMBL/GenBank/DDBJ databases">
        <title>Draft genome sequence of Cohnella kolymensis strain B-2846.</title>
        <authorList>
            <person name="Karlyshev A.V."/>
            <person name="Kudryashova E.B."/>
        </authorList>
    </citation>
    <scope>NUCLEOTIDE SEQUENCE [LARGE SCALE GENOMIC DNA]</scope>
    <source>
        <strain evidence="4 5">VKM B-2846</strain>
    </source>
</reference>
<dbReference type="SUPFAM" id="SSF54523">
    <property type="entry name" value="Pili subunits"/>
    <property type="match status" value="1"/>
</dbReference>
<dbReference type="InterPro" id="IPR012902">
    <property type="entry name" value="N_methyl_site"/>
</dbReference>